<accession>A4JFG8</accession>
<evidence type="ECO:0000313" key="1">
    <source>
        <dbReference type="EMBL" id="ABO55021.1"/>
    </source>
</evidence>
<dbReference type="EMBL" id="CP000614">
    <property type="protein sequence ID" value="ABO55021.1"/>
    <property type="molecule type" value="Genomic_DNA"/>
</dbReference>
<organism evidence="1 2">
    <name type="scientific">Burkholderia vietnamiensis (strain G4 / LMG 22486)</name>
    <name type="common">Burkholderia cepacia (strain R1808)</name>
    <dbReference type="NCBI Taxonomy" id="269482"/>
    <lineage>
        <taxon>Bacteria</taxon>
        <taxon>Pseudomonadati</taxon>
        <taxon>Pseudomonadota</taxon>
        <taxon>Betaproteobacteria</taxon>
        <taxon>Burkholderiales</taxon>
        <taxon>Burkholderiaceae</taxon>
        <taxon>Burkholderia</taxon>
        <taxon>Burkholderia cepacia complex</taxon>
    </lineage>
</organism>
<dbReference type="eggNOG" id="ENOG502ZBV7">
    <property type="taxonomic scope" value="Bacteria"/>
</dbReference>
<gene>
    <name evidence="1" type="ordered locus">Bcep1808_2019</name>
</gene>
<dbReference type="Gene3D" id="1.10.3540.10">
    <property type="entry name" value="uncharacterized protein from magnetospirillum magneticum domain"/>
    <property type="match status" value="1"/>
</dbReference>
<dbReference type="Proteomes" id="UP000002287">
    <property type="component" value="Chromosome 1"/>
</dbReference>
<sequence length="220" mass="25030">MQSMSMPPGQGVLRHPRGALGRQPVGIYNAEISAGSLMIPESRRIATLLLSQPSDEQWESALNDENLLQKKPATAKRQARLIRRRLETLDEEGIRLVAEGDSELCRQVLLSAAIRHSQLLGDFMRDVYAADLRRLEKHLSHRQWDAFLAECEHRDDAVARWAESTREKLFQVIVRILFEAKYLDSTGRRGLTPPLVHPRAEGYLKRFGDVETLARLENLA</sequence>
<protein>
    <submittedName>
        <fullName evidence="1">Uncharacterized protein</fullName>
    </submittedName>
</protein>
<dbReference type="AlphaFoldDB" id="A4JFG8"/>
<dbReference type="InterPro" id="IPR023137">
    <property type="entry name" value="BrxA_sf"/>
</dbReference>
<evidence type="ECO:0000313" key="2">
    <source>
        <dbReference type="Proteomes" id="UP000002287"/>
    </source>
</evidence>
<proteinExistence type="predicted"/>
<name>A4JFG8_BURVG</name>
<dbReference type="KEGG" id="bvi:Bcep1808_2019"/>
<dbReference type="HOGENOM" id="CLU_087567_0_1_4"/>
<reference evidence="2" key="1">
    <citation type="submission" date="2007-03" db="EMBL/GenBank/DDBJ databases">
        <title>Complete sequence of chromosome 1 of Burkholderia vietnamiensis G4.</title>
        <authorList>
            <consortium name="US DOE Joint Genome Institute"/>
            <person name="Copeland A."/>
            <person name="Lucas S."/>
            <person name="Lapidus A."/>
            <person name="Barry K."/>
            <person name="Detter J.C."/>
            <person name="Glavina del Rio T."/>
            <person name="Hammon N."/>
            <person name="Israni S."/>
            <person name="Dalin E."/>
            <person name="Tice H."/>
            <person name="Pitluck S."/>
            <person name="Chain P."/>
            <person name="Malfatti S."/>
            <person name="Shin M."/>
            <person name="Vergez L."/>
            <person name="Schmutz J."/>
            <person name="Larimer F."/>
            <person name="Land M."/>
            <person name="Hauser L."/>
            <person name="Kyrpides N."/>
            <person name="Tiedje J."/>
            <person name="Richardson P."/>
        </authorList>
    </citation>
    <scope>NUCLEOTIDE SEQUENCE [LARGE SCALE GENOMIC DNA]</scope>
    <source>
        <strain evidence="2">G4 / LMG 22486</strain>
    </source>
</reference>
<dbReference type="Pfam" id="PF08849">
    <property type="entry name" value="BrxA"/>
    <property type="match status" value="1"/>
</dbReference>
<dbReference type="InterPro" id="IPR014948">
    <property type="entry name" value="BrxA"/>
</dbReference>